<proteinExistence type="predicted"/>
<comment type="caution">
    <text evidence="2">The sequence shown here is derived from an EMBL/GenBank/DDBJ whole genome shotgun (WGS) entry which is preliminary data.</text>
</comment>
<evidence type="ECO:0000259" key="1">
    <source>
        <dbReference type="Pfam" id="PF04149"/>
    </source>
</evidence>
<organism evidence="2 3">
    <name type="scientific">Streptosporangium carneum</name>
    <dbReference type="NCBI Taxonomy" id="47481"/>
    <lineage>
        <taxon>Bacteria</taxon>
        <taxon>Bacillati</taxon>
        <taxon>Actinomycetota</taxon>
        <taxon>Actinomycetes</taxon>
        <taxon>Streptosporangiales</taxon>
        <taxon>Streptosporangiaceae</taxon>
        <taxon>Streptosporangium</taxon>
    </lineage>
</organism>
<dbReference type="Proteomes" id="UP001143474">
    <property type="component" value="Unassembled WGS sequence"/>
</dbReference>
<reference evidence="2" key="1">
    <citation type="journal article" date="2014" name="Int. J. Syst. Evol. Microbiol.">
        <title>Complete genome sequence of Corynebacterium casei LMG S-19264T (=DSM 44701T), isolated from a smear-ripened cheese.</title>
        <authorList>
            <consortium name="US DOE Joint Genome Institute (JGI-PGF)"/>
            <person name="Walter F."/>
            <person name="Albersmeier A."/>
            <person name="Kalinowski J."/>
            <person name="Ruckert C."/>
        </authorList>
    </citation>
    <scope>NUCLEOTIDE SEQUENCE</scope>
    <source>
        <strain evidence="2">VKM Ac-2007</strain>
    </source>
</reference>
<sequence>MEPLQTELAWRTSTFSGEHDNCVEVACLPDGGWAVRDSKDRRGAVLEFTAVEWNAFVDVVKSGEFDG</sequence>
<protein>
    <recommendedName>
        <fullName evidence="1">DUF397 domain-containing protein</fullName>
    </recommendedName>
</protein>
<evidence type="ECO:0000313" key="3">
    <source>
        <dbReference type="Proteomes" id="UP001143474"/>
    </source>
</evidence>
<evidence type="ECO:0000313" key="2">
    <source>
        <dbReference type="EMBL" id="GLK13786.1"/>
    </source>
</evidence>
<keyword evidence="3" id="KW-1185">Reference proteome</keyword>
<reference evidence="2" key="2">
    <citation type="submission" date="2023-01" db="EMBL/GenBank/DDBJ databases">
        <authorList>
            <person name="Sun Q."/>
            <person name="Evtushenko L."/>
        </authorList>
    </citation>
    <scope>NUCLEOTIDE SEQUENCE</scope>
    <source>
        <strain evidence="2">VKM Ac-2007</strain>
    </source>
</reference>
<dbReference type="EMBL" id="BSEV01000025">
    <property type="protein sequence ID" value="GLK13786.1"/>
    <property type="molecule type" value="Genomic_DNA"/>
</dbReference>
<dbReference type="RefSeq" id="WP_271222052.1">
    <property type="nucleotide sequence ID" value="NZ_BAAAVD010000083.1"/>
</dbReference>
<dbReference type="InterPro" id="IPR007278">
    <property type="entry name" value="DUF397"/>
</dbReference>
<feature type="domain" description="DUF397" evidence="1">
    <location>
        <begin position="8"/>
        <end position="61"/>
    </location>
</feature>
<dbReference type="Pfam" id="PF04149">
    <property type="entry name" value="DUF397"/>
    <property type="match status" value="1"/>
</dbReference>
<gene>
    <name evidence="2" type="ORF">GCM10017600_71970</name>
</gene>
<name>A0A9W6I811_9ACTN</name>
<accession>A0A9W6I811</accession>
<dbReference type="AlphaFoldDB" id="A0A9W6I811"/>